<organism evidence="2 3">
    <name type="scientific">Pseudarthrobacter chlorophenolicus (strain ATCC 700700 / DSM 12829 / CIP 107037 / JCM 12360 / KCTC 9906 / NCIMB 13794 / A6)</name>
    <name type="common">Arthrobacter chlorophenolicus</name>
    <dbReference type="NCBI Taxonomy" id="452863"/>
    <lineage>
        <taxon>Bacteria</taxon>
        <taxon>Bacillati</taxon>
        <taxon>Actinomycetota</taxon>
        <taxon>Actinomycetes</taxon>
        <taxon>Micrococcales</taxon>
        <taxon>Micrococcaceae</taxon>
        <taxon>Pseudarthrobacter</taxon>
    </lineage>
</organism>
<dbReference type="HOGENOM" id="CLU_1033068_0_0_11"/>
<name>B8HHQ9_PSECP</name>
<feature type="region of interest" description="Disordered" evidence="1">
    <location>
        <begin position="1"/>
        <end position="26"/>
    </location>
</feature>
<dbReference type="Proteomes" id="UP000002505">
    <property type="component" value="Plasmid pACHL01"/>
</dbReference>
<dbReference type="KEGG" id="ach:Achl_4005"/>
<proteinExistence type="predicted"/>
<accession>B8HHQ9</accession>
<evidence type="ECO:0000313" key="2">
    <source>
        <dbReference type="EMBL" id="ACL41956.1"/>
    </source>
</evidence>
<dbReference type="RefSeq" id="WP_012622973.1">
    <property type="nucleotide sequence ID" value="NC_011879.1"/>
</dbReference>
<reference evidence="2" key="1">
    <citation type="submission" date="2009-01" db="EMBL/GenBank/DDBJ databases">
        <title>Complete sequence of plasmid1 of Arthrobacter chlorophenolicus A6.</title>
        <authorList>
            <consortium name="US DOE Joint Genome Institute"/>
            <person name="Lucas S."/>
            <person name="Copeland A."/>
            <person name="Lapidus A."/>
            <person name="Glavina del Rio T."/>
            <person name="Tice H."/>
            <person name="Bruce D."/>
            <person name="Goodwin L."/>
            <person name="Pitluck S."/>
            <person name="Goltsman E."/>
            <person name="Clum A."/>
            <person name="Larimer F."/>
            <person name="Land M."/>
            <person name="Hauser L."/>
            <person name="Kyrpides N."/>
            <person name="Mikhailova N."/>
            <person name="Jansson J."/>
            <person name="Richardson P."/>
        </authorList>
    </citation>
    <scope>NUCLEOTIDE SEQUENCE [LARGE SCALE GENOMIC DNA]</scope>
    <source>
        <strain evidence="2">A6</strain>
        <plasmid evidence="2">pACHL01</plasmid>
    </source>
</reference>
<keyword evidence="3" id="KW-1185">Reference proteome</keyword>
<geneLocation type="plasmid" evidence="2 3">
    <name>pACHL01</name>
</geneLocation>
<evidence type="ECO:0000313" key="3">
    <source>
        <dbReference type="Proteomes" id="UP000002505"/>
    </source>
</evidence>
<evidence type="ECO:0000256" key="1">
    <source>
        <dbReference type="SAM" id="MobiDB-lite"/>
    </source>
</evidence>
<dbReference type="EMBL" id="CP001342">
    <property type="protein sequence ID" value="ACL41956.1"/>
    <property type="molecule type" value="Genomic_DNA"/>
</dbReference>
<gene>
    <name evidence="2" type="ordered locus">Achl_4005</name>
</gene>
<sequence length="269" mass="30019">MSENRQPKGIPAGGQFAPETHTEPDVDLQAPAPSGLTVIDGAENEVAWDTPEDQGRYLEAAYFMEEAGIEGTVKPLYTKYRSEDGLDALILQVDGRRMTVHHVGTEKPSISYGDDEDDAWTFRMEAGDGSRKNEHEILHDLVVSARHDAACQEAWRRDPSGETFQYGDDANVRDFGVRYANNGDRIITVDIDNGGRQWELLQRGDGDVHVFVSGTEVSLPHIQLDALAYEFDEDHIEGTGDIRWKFMMKDAAERAAKEPGYNPRGINRP</sequence>
<dbReference type="AlphaFoldDB" id="B8HHQ9"/>
<keyword evidence="2" id="KW-0614">Plasmid</keyword>
<protein>
    <submittedName>
        <fullName evidence="2">Uncharacterized protein</fullName>
    </submittedName>
</protein>